<evidence type="ECO:0000256" key="10">
    <source>
        <dbReference type="ARBA" id="ARBA00022898"/>
    </source>
</evidence>
<dbReference type="SUPFAM" id="SSF56752">
    <property type="entry name" value="D-aminoacid aminotransferase-like PLP-dependent enzymes"/>
    <property type="match status" value="1"/>
</dbReference>
<comment type="caution">
    <text evidence="17">The sequence shown here is derived from an EMBL/GenBank/DDBJ whole genome shotgun (WGS) entry which is preliminary data.</text>
</comment>
<dbReference type="FunFam" id="3.20.10.10:FF:000001">
    <property type="entry name" value="Branched-chain-amino-acid aminotransferase"/>
    <property type="match status" value="1"/>
</dbReference>
<dbReference type="InterPro" id="IPR018300">
    <property type="entry name" value="Aminotrans_IV_CS"/>
</dbReference>
<organism evidence="17 18">
    <name type="scientific">Methanobrevibacter arboriphilus JCM 13429 = DSM 1125</name>
    <dbReference type="NCBI Taxonomy" id="1300164"/>
    <lineage>
        <taxon>Archaea</taxon>
        <taxon>Methanobacteriati</taxon>
        <taxon>Methanobacteriota</taxon>
        <taxon>Methanomada group</taxon>
        <taxon>Methanobacteria</taxon>
        <taxon>Methanobacteriales</taxon>
        <taxon>Methanobacteriaceae</taxon>
        <taxon>Methanobrevibacter</taxon>
    </lineage>
</organism>
<comment type="catalytic activity">
    <reaction evidence="14 16">
        <text>L-leucine + 2-oxoglutarate = 4-methyl-2-oxopentanoate + L-glutamate</text>
        <dbReference type="Rhea" id="RHEA:18321"/>
        <dbReference type="ChEBI" id="CHEBI:16810"/>
        <dbReference type="ChEBI" id="CHEBI:17865"/>
        <dbReference type="ChEBI" id="CHEBI:29985"/>
        <dbReference type="ChEBI" id="CHEBI:57427"/>
        <dbReference type="EC" id="2.6.1.42"/>
    </reaction>
</comment>
<proteinExistence type="inferred from homology"/>
<evidence type="ECO:0000256" key="13">
    <source>
        <dbReference type="ARBA" id="ARBA00048798"/>
    </source>
</evidence>
<evidence type="ECO:0000256" key="12">
    <source>
        <dbReference type="ARBA" id="ARBA00048212"/>
    </source>
</evidence>
<keyword evidence="7 16" id="KW-0032">Aminotransferase</keyword>
<dbReference type="NCBIfam" id="TIGR01122">
    <property type="entry name" value="ilvE_I"/>
    <property type="match status" value="1"/>
</dbReference>
<dbReference type="GO" id="GO:0009099">
    <property type="term" value="P:L-valine biosynthetic process"/>
    <property type="evidence" value="ECO:0007669"/>
    <property type="project" value="UniProtKB-UniPathway"/>
</dbReference>
<keyword evidence="18" id="KW-1185">Reference proteome</keyword>
<dbReference type="InterPro" id="IPR050571">
    <property type="entry name" value="Class-IV_PLP-Dep_Aminotrnsfr"/>
</dbReference>
<keyword evidence="8 16" id="KW-0028">Amino-acid biosynthesis</keyword>
<evidence type="ECO:0000256" key="15">
    <source>
        <dbReference type="RuleBase" id="RU004106"/>
    </source>
</evidence>
<dbReference type="PANTHER" id="PTHR42743:SF11">
    <property type="entry name" value="AMINODEOXYCHORISMATE LYASE"/>
    <property type="match status" value="1"/>
</dbReference>
<dbReference type="Proteomes" id="UP000191661">
    <property type="component" value="Unassembled WGS sequence"/>
</dbReference>
<evidence type="ECO:0000313" key="18">
    <source>
        <dbReference type="Proteomes" id="UP000191661"/>
    </source>
</evidence>
<comment type="cofactor">
    <cofactor evidence="1 16">
        <name>pyridoxal 5'-phosphate</name>
        <dbReference type="ChEBI" id="CHEBI:597326"/>
    </cofactor>
</comment>
<dbReference type="GO" id="GO:0009098">
    <property type="term" value="P:L-leucine biosynthetic process"/>
    <property type="evidence" value="ECO:0007669"/>
    <property type="project" value="UniProtKB-UniPathway"/>
</dbReference>
<evidence type="ECO:0000256" key="4">
    <source>
        <dbReference type="ARBA" id="ARBA00004931"/>
    </source>
</evidence>
<comment type="catalytic activity">
    <reaction evidence="12 16">
        <text>L-valine + 2-oxoglutarate = 3-methyl-2-oxobutanoate + L-glutamate</text>
        <dbReference type="Rhea" id="RHEA:24813"/>
        <dbReference type="ChEBI" id="CHEBI:11851"/>
        <dbReference type="ChEBI" id="CHEBI:16810"/>
        <dbReference type="ChEBI" id="CHEBI:29985"/>
        <dbReference type="ChEBI" id="CHEBI:57762"/>
        <dbReference type="EC" id="2.6.1.42"/>
    </reaction>
</comment>
<dbReference type="GO" id="GO:0005829">
    <property type="term" value="C:cytosol"/>
    <property type="evidence" value="ECO:0007669"/>
    <property type="project" value="TreeGrafter"/>
</dbReference>
<dbReference type="AlphaFoldDB" id="A0A1V6N1L0"/>
<evidence type="ECO:0000256" key="14">
    <source>
        <dbReference type="ARBA" id="ARBA00049229"/>
    </source>
</evidence>
<dbReference type="Pfam" id="PF01063">
    <property type="entry name" value="Aminotran_4"/>
    <property type="match status" value="1"/>
</dbReference>
<keyword evidence="9 16" id="KW-0808">Transferase</keyword>
<dbReference type="GO" id="GO:0052654">
    <property type="term" value="F:L-leucine-2-oxoglutarate transaminase activity"/>
    <property type="evidence" value="ECO:0007669"/>
    <property type="project" value="RHEA"/>
</dbReference>
<evidence type="ECO:0000313" key="17">
    <source>
        <dbReference type="EMBL" id="OQD58579.1"/>
    </source>
</evidence>
<dbReference type="UniPathway" id="UPA00049">
    <property type="reaction ID" value="UER00062"/>
</dbReference>
<name>A0A1V6N1L0_METAZ</name>
<dbReference type="RefSeq" id="WP_080460563.1">
    <property type="nucleotide sequence ID" value="NZ_JXMW01000012.1"/>
</dbReference>
<evidence type="ECO:0000256" key="9">
    <source>
        <dbReference type="ARBA" id="ARBA00022679"/>
    </source>
</evidence>
<keyword evidence="10 16" id="KW-0663">Pyridoxal phosphate</keyword>
<comment type="pathway">
    <text evidence="4 16">Amino-acid biosynthesis; L-valine biosynthesis; L-valine from pyruvate: step 4/4.</text>
</comment>
<evidence type="ECO:0000256" key="6">
    <source>
        <dbReference type="ARBA" id="ARBA00009320"/>
    </source>
</evidence>
<reference evidence="17 18" key="1">
    <citation type="submission" date="2014-12" db="EMBL/GenBank/DDBJ databases">
        <title>Genome sequence of Methanobrevibacter arboriphilicus DH1, DSM1125.</title>
        <authorList>
            <person name="Poehlein A."/>
            <person name="Thauer R.K."/>
            <person name="Seedorf H."/>
            <person name="Daniel R."/>
        </authorList>
    </citation>
    <scope>NUCLEOTIDE SEQUENCE [LARGE SCALE GENOMIC DNA]</scope>
    <source>
        <strain evidence="17 18">DH1</strain>
    </source>
</reference>
<dbReference type="PROSITE" id="PS00770">
    <property type="entry name" value="AA_TRANSFER_CLASS_4"/>
    <property type="match status" value="1"/>
</dbReference>
<dbReference type="Gene3D" id="3.30.470.10">
    <property type="match status" value="1"/>
</dbReference>
<accession>A0A1V6N1L0</accession>
<dbReference type="InterPro" id="IPR043131">
    <property type="entry name" value="BCAT-like_N"/>
</dbReference>
<dbReference type="CDD" id="cd01557">
    <property type="entry name" value="BCAT_beta_family"/>
    <property type="match status" value="1"/>
</dbReference>
<dbReference type="UniPathway" id="UPA00047">
    <property type="reaction ID" value="UER00058"/>
</dbReference>
<comment type="pathway">
    <text evidence="3 16">Amino-acid biosynthesis; L-isoleucine biosynthesis; L-isoleucine from 2-oxobutanoate: step 4/4.</text>
</comment>
<dbReference type="EC" id="2.6.1.42" evidence="16"/>
<comment type="catalytic activity">
    <reaction evidence="13 16">
        <text>L-isoleucine + 2-oxoglutarate = (S)-3-methyl-2-oxopentanoate + L-glutamate</text>
        <dbReference type="Rhea" id="RHEA:24801"/>
        <dbReference type="ChEBI" id="CHEBI:16810"/>
        <dbReference type="ChEBI" id="CHEBI:29985"/>
        <dbReference type="ChEBI" id="CHEBI:35146"/>
        <dbReference type="ChEBI" id="CHEBI:58045"/>
        <dbReference type="EC" id="2.6.1.42"/>
    </reaction>
</comment>
<evidence type="ECO:0000256" key="16">
    <source>
        <dbReference type="RuleBase" id="RU364094"/>
    </source>
</evidence>
<evidence type="ECO:0000256" key="7">
    <source>
        <dbReference type="ARBA" id="ARBA00022576"/>
    </source>
</evidence>
<evidence type="ECO:0000256" key="3">
    <source>
        <dbReference type="ARBA" id="ARBA00004824"/>
    </source>
</evidence>
<dbReference type="InterPro" id="IPR036038">
    <property type="entry name" value="Aminotransferase-like"/>
</dbReference>
<dbReference type="UniPathway" id="UPA00048">
    <property type="reaction ID" value="UER00073"/>
</dbReference>
<dbReference type="InterPro" id="IPR043132">
    <property type="entry name" value="BCAT-like_C"/>
</dbReference>
<dbReference type="InterPro" id="IPR005785">
    <property type="entry name" value="B_amino_transI"/>
</dbReference>
<protein>
    <recommendedName>
        <fullName evidence="16">Branched-chain-amino-acid aminotransferase</fullName>
        <shortName evidence="16">BCAT</shortName>
        <ecNumber evidence="16">2.6.1.42</ecNumber>
    </recommendedName>
</protein>
<evidence type="ECO:0000256" key="5">
    <source>
        <dbReference type="ARBA" id="ARBA00005072"/>
    </source>
</evidence>
<keyword evidence="11 16" id="KW-0100">Branched-chain amino acid biosynthesis</keyword>
<evidence type="ECO:0000256" key="8">
    <source>
        <dbReference type="ARBA" id="ARBA00022605"/>
    </source>
</evidence>
<dbReference type="GO" id="GO:0009097">
    <property type="term" value="P:isoleucine biosynthetic process"/>
    <property type="evidence" value="ECO:0007669"/>
    <property type="project" value="UniProtKB-UniPathway"/>
</dbReference>
<dbReference type="InterPro" id="IPR033939">
    <property type="entry name" value="BCAT_family"/>
</dbReference>
<comment type="similarity">
    <text evidence="6 15">Belongs to the class-IV pyridoxal-phosphate-dependent aminotransferase family.</text>
</comment>
<sequence>MSWDEKGGKIWMDGEFVDWKNANIHVLSHVVHYGSSVFEGLRCYENPNGSAIFRLNEHVERLFESAKIYKMPIPFSKTEVSDAIKDVVAINNLNSCYIRPIAYRGYKELGVSPLNCPVNVNIAAWEWGTYLGDEAMENGVDIGVSSWRRLAPDTMPSLAKAGANYMNAQLAKLEAIENGFDEAIMLDYHGFVGEGSGENIFLVKDNVIHTPSLSSSILKGITRDSVIKIAEDLGYDVLEEKIPREMLYLADEVFFSGSAAEVTPIRSIDKIEIGSGKRGSVTEKIQSEFFSIVDGKTEDKFNWLSYIEY</sequence>
<evidence type="ECO:0000256" key="2">
    <source>
        <dbReference type="ARBA" id="ARBA00003109"/>
    </source>
</evidence>
<dbReference type="Gene3D" id="3.20.10.10">
    <property type="entry name" value="D-amino Acid Aminotransferase, subunit A, domain 2"/>
    <property type="match status" value="1"/>
</dbReference>
<dbReference type="GO" id="GO:0052655">
    <property type="term" value="F:L-valine-2-oxoglutarate transaminase activity"/>
    <property type="evidence" value="ECO:0007669"/>
    <property type="project" value="RHEA"/>
</dbReference>
<dbReference type="PANTHER" id="PTHR42743">
    <property type="entry name" value="AMINO-ACID AMINOTRANSFERASE"/>
    <property type="match status" value="1"/>
</dbReference>
<dbReference type="EMBL" id="JXMW01000012">
    <property type="protein sequence ID" value="OQD58579.1"/>
    <property type="molecule type" value="Genomic_DNA"/>
</dbReference>
<dbReference type="NCBIfam" id="NF005146">
    <property type="entry name" value="PRK06606.1"/>
    <property type="match status" value="1"/>
</dbReference>
<dbReference type="OrthoDB" id="6469at2157"/>
<dbReference type="GO" id="GO:0052656">
    <property type="term" value="F:L-isoleucine-2-oxoglutarate transaminase activity"/>
    <property type="evidence" value="ECO:0007669"/>
    <property type="project" value="RHEA"/>
</dbReference>
<comment type="pathway">
    <text evidence="5 16">Amino-acid biosynthesis; L-leucine biosynthesis; L-leucine from 3-methyl-2-oxobutanoate: step 4/4.</text>
</comment>
<comment type="function">
    <text evidence="2 16">Acts on leucine, isoleucine and valine.</text>
</comment>
<evidence type="ECO:0000256" key="11">
    <source>
        <dbReference type="ARBA" id="ARBA00023304"/>
    </source>
</evidence>
<dbReference type="InterPro" id="IPR001544">
    <property type="entry name" value="Aminotrans_IV"/>
</dbReference>
<evidence type="ECO:0000256" key="1">
    <source>
        <dbReference type="ARBA" id="ARBA00001933"/>
    </source>
</evidence>
<gene>
    <name evidence="16 17" type="primary">ilvE</name>
    <name evidence="17" type="ORF">MBBAR_12c00530</name>
</gene>